<gene>
    <name evidence="12" type="ORF">B5F14_00520</name>
</gene>
<evidence type="ECO:0000256" key="8">
    <source>
        <dbReference type="ARBA" id="ARBA00023012"/>
    </source>
</evidence>
<dbReference type="Gene3D" id="3.30.565.10">
    <property type="entry name" value="Histidine kinase-like ATPase, C-terminal domain"/>
    <property type="match status" value="1"/>
</dbReference>
<keyword evidence="13" id="KW-1185">Reference proteome</keyword>
<dbReference type="EC" id="2.7.13.3" evidence="2"/>
<feature type="transmembrane region" description="Helical" evidence="9">
    <location>
        <begin position="12"/>
        <end position="39"/>
    </location>
</feature>
<evidence type="ECO:0000256" key="4">
    <source>
        <dbReference type="ARBA" id="ARBA00022679"/>
    </source>
</evidence>
<dbReference type="GO" id="GO:0005524">
    <property type="term" value="F:ATP binding"/>
    <property type="evidence" value="ECO:0007669"/>
    <property type="project" value="UniProtKB-KW"/>
</dbReference>
<dbReference type="EMBL" id="NFKM01000001">
    <property type="protein sequence ID" value="OUP61906.1"/>
    <property type="molecule type" value="Genomic_DNA"/>
</dbReference>
<keyword evidence="5" id="KW-0547">Nucleotide-binding</keyword>
<organism evidence="12 13">
    <name type="scientific">Faecalitalea cylindroides</name>
    <dbReference type="NCBI Taxonomy" id="39483"/>
    <lineage>
        <taxon>Bacteria</taxon>
        <taxon>Bacillati</taxon>
        <taxon>Bacillota</taxon>
        <taxon>Erysipelotrichia</taxon>
        <taxon>Erysipelotrichales</taxon>
        <taxon>Erysipelotrichaceae</taxon>
        <taxon>Faecalitalea</taxon>
    </lineage>
</organism>
<dbReference type="RefSeq" id="WP_087157992.1">
    <property type="nucleotide sequence ID" value="NZ_CALVGX010000002.1"/>
</dbReference>
<evidence type="ECO:0000256" key="2">
    <source>
        <dbReference type="ARBA" id="ARBA00012438"/>
    </source>
</evidence>
<dbReference type="AlphaFoldDB" id="A0A1Y4LZ82"/>
<dbReference type="PANTHER" id="PTHR24421">
    <property type="entry name" value="NITRATE/NITRITE SENSOR PROTEIN NARX-RELATED"/>
    <property type="match status" value="1"/>
</dbReference>
<dbReference type="CDD" id="cd16917">
    <property type="entry name" value="HATPase_UhpB-NarQ-NarX-like"/>
    <property type="match status" value="1"/>
</dbReference>
<keyword evidence="4" id="KW-0808">Transferase</keyword>
<evidence type="ECO:0000313" key="13">
    <source>
        <dbReference type="Proteomes" id="UP000195447"/>
    </source>
</evidence>
<keyword evidence="3" id="KW-0597">Phosphoprotein</keyword>
<keyword evidence="6 12" id="KW-0418">Kinase</keyword>
<keyword evidence="9" id="KW-1133">Transmembrane helix</keyword>
<evidence type="ECO:0000313" key="12">
    <source>
        <dbReference type="EMBL" id="OUP61906.1"/>
    </source>
</evidence>
<keyword evidence="9" id="KW-0812">Transmembrane</keyword>
<comment type="catalytic activity">
    <reaction evidence="1">
        <text>ATP + protein L-histidine = ADP + protein N-phospho-L-histidine.</text>
        <dbReference type="EC" id="2.7.13.3"/>
    </reaction>
</comment>
<dbReference type="SUPFAM" id="SSF55874">
    <property type="entry name" value="ATPase domain of HSP90 chaperone/DNA topoisomerase II/histidine kinase"/>
    <property type="match status" value="1"/>
</dbReference>
<sequence length="432" mass="49889">MKVFFKNRLDYIYLLMCILNYALIFFIGAIVTISIQRIIDIARARSFMDMLDYLPGDGLTNFIFSMICFFVLLFIMIIPRMRKLNGKEIIIYYAFEICLCLLIIKNTYFTSNVILLLVMADAMTYTPSNKYRILILVVLFVLYMGAIRDFISPFYSVASFENFTSIYSSQTIAVLLGTKNTLVSLNIMAFMLYLFFLVQDKIEENQRFISLNKQLQEANKQLRDYADISEKMGETKERNRLAREIHDTLGHTLTGISVGLEACQVILDKDRDMAKQQLKLLSENARRGLDDVRRSVDKLKPDALERYTLKEALDILMFDFQKMTDVSIRYMCHIPSLELEQDEQEVVYRIVQEGITNAVRHGHASVIYVTIAKEGNTLILIIEDNGKGCKDIKKGFGLNHMQDRIDLLHGDIRFYGQNGFTIIAEIPIRQGE</sequence>
<dbReference type="Pfam" id="PF02518">
    <property type="entry name" value="HATPase_c"/>
    <property type="match status" value="1"/>
</dbReference>
<feature type="transmembrane region" description="Helical" evidence="9">
    <location>
        <begin position="59"/>
        <end position="78"/>
    </location>
</feature>
<keyword evidence="8" id="KW-0902">Two-component regulatory system</keyword>
<dbReference type="Pfam" id="PF07730">
    <property type="entry name" value="HisKA_3"/>
    <property type="match status" value="1"/>
</dbReference>
<evidence type="ECO:0000259" key="11">
    <source>
        <dbReference type="Pfam" id="PF07730"/>
    </source>
</evidence>
<protein>
    <recommendedName>
        <fullName evidence="2">histidine kinase</fullName>
        <ecNumber evidence="2">2.7.13.3</ecNumber>
    </recommendedName>
</protein>
<evidence type="ECO:0000256" key="5">
    <source>
        <dbReference type="ARBA" id="ARBA00022741"/>
    </source>
</evidence>
<dbReference type="Gene3D" id="1.20.5.1930">
    <property type="match status" value="1"/>
</dbReference>
<evidence type="ECO:0000256" key="9">
    <source>
        <dbReference type="SAM" id="Phobius"/>
    </source>
</evidence>
<comment type="caution">
    <text evidence="12">The sequence shown here is derived from an EMBL/GenBank/DDBJ whole genome shotgun (WGS) entry which is preliminary data.</text>
</comment>
<dbReference type="GO" id="GO:0016020">
    <property type="term" value="C:membrane"/>
    <property type="evidence" value="ECO:0007669"/>
    <property type="project" value="InterPro"/>
</dbReference>
<feature type="transmembrane region" description="Helical" evidence="9">
    <location>
        <begin position="90"/>
        <end position="119"/>
    </location>
</feature>
<dbReference type="GO" id="GO:0046983">
    <property type="term" value="F:protein dimerization activity"/>
    <property type="evidence" value="ECO:0007669"/>
    <property type="project" value="InterPro"/>
</dbReference>
<name>A0A1Y4LZ82_9FIRM</name>
<keyword evidence="7" id="KW-0067">ATP-binding</keyword>
<feature type="domain" description="Signal transduction histidine kinase subgroup 3 dimerisation and phosphoacceptor" evidence="11">
    <location>
        <begin position="237"/>
        <end position="304"/>
    </location>
</feature>
<dbReference type="Proteomes" id="UP000195447">
    <property type="component" value="Unassembled WGS sequence"/>
</dbReference>
<dbReference type="InterPro" id="IPR036890">
    <property type="entry name" value="HATPase_C_sf"/>
</dbReference>
<feature type="transmembrane region" description="Helical" evidence="9">
    <location>
        <begin position="131"/>
        <end position="151"/>
    </location>
</feature>
<proteinExistence type="predicted"/>
<evidence type="ECO:0000256" key="3">
    <source>
        <dbReference type="ARBA" id="ARBA00022553"/>
    </source>
</evidence>
<evidence type="ECO:0000256" key="1">
    <source>
        <dbReference type="ARBA" id="ARBA00000085"/>
    </source>
</evidence>
<feature type="transmembrane region" description="Helical" evidence="9">
    <location>
        <begin position="172"/>
        <end position="196"/>
    </location>
</feature>
<dbReference type="GO" id="GO:0000155">
    <property type="term" value="F:phosphorelay sensor kinase activity"/>
    <property type="evidence" value="ECO:0007669"/>
    <property type="project" value="InterPro"/>
</dbReference>
<reference evidence="13" key="1">
    <citation type="submission" date="2017-04" db="EMBL/GenBank/DDBJ databases">
        <title>Function of individual gut microbiota members based on whole genome sequencing of pure cultures obtained from chicken caecum.</title>
        <authorList>
            <person name="Medvecky M."/>
            <person name="Cejkova D."/>
            <person name="Polansky O."/>
            <person name="Karasova D."/>
            <person name="Kubasova T."/>
            <person name="Cizek A."/>
            <person name="Rychlik I."/>
        </authorList>
    </citation>
    <scope>NUCLEOTIDE SEQUENCE [LARGE SCALE GENOMIC DNA]</scope>
    <source>
        <strain evidence="13">An178</strain>
    </source>
</reference>
<dbReference type="InterPro" id="IPR003594">
    <property type="entry name" value="HATPase_dom"/>
</dbReference>
<evidence type="ECO:0000256" key="6">
    <source>
        <dbReference type="ARBA" id="ARBA00022777"/>
    </source>
</evidence>
<dbReference type="PANTHER" id="PTHR24421:SF10">
    <property type="entry name" value="NITRATE_NITRITE SENSOR PROTEIN NARQ"/>
    <property type="match status" value="1"/>
</dbReference>
<dbReference type="InterPro" id="IPR050482">
    <property type="entry name" value="Sensor_HK_TwoCompSys"/>
</dbReference>
<evidence type="ECO:0000256" key="7">
    <source>
        <dbReference type="ARBA" id="ARBA00022840"/>
    </source>
</evidence>
<feature type="domain" description="Histidine kinase/HSP90-like ATPase" evidence="10">
    <location>
        <begin position="345"/>
        <end position="429"/>
    </location>
</feature>
<evidence type="ECO:0000259" key="10">
    <source>
        <dbReference type="Pfam" id="PF02518"/>
    </source>
</evidence>
<keyword evidence="9" id="KW-0472">Membrane</keyword>
<dbReference type="InterPro" id="IPR011712">
    <property type="entry name" value="Sig_transdc_His_kin_sub3_dim/P"/>
</dbReference>
<accession>A0A1Y4LZ82</accession>